<proteinExistence type="predicted"/>
<evidence type="ECO:0000256" key="1">
    <source>
        <dbReference type="SAM" id="MobiDB-lite"/>
    </source>
</evidence>
<comment type="caution">
    <text evidence="2">The sequence shown here is derived from an EMBL/GenBank/DDBJ whole genome shotgun (WGS) entry which is preliminary data.</text>
</comment>
<organism evidence="2 3">
    <name type="scientific">Apiospora marii</name>
    <dbReference type="NCBI Taxonomy" id="335849"/>
    <lineage>
        <taxon>Eukaryota</taxon>
        <taxon>Fungi</taxon>
        <taxon>Dikarya</taxon>
        <taxon>Ascomycota</taxon>
        <taxon>Pezizomycotina</taxon>
        <taxon>Sordariomycetes</taxon>
        <taxon>Xylariomycetidae</taxon>
        <taxon>Amphisphaeriales</taxon>
        <taxon>Apiosporaceae</taxon>
        <taxon>Apiospora</taxon>
    </lineage>
</organism>
<feature type="compositionally biased region" description="Basic and acidic residues" evidence="1">
    <location>
        <begin position="50"/>
        <end position="62"/>
    </location>
</feature>
<dbReference type="Proteomes" id="UP001396898">
    <property type="component" value="Unassembled WGS sequence"/>
</dbReference>
<feature type="region of interest" description="Disordered" evidence="1">
    <location>
        <begin position="1"/>
        <end position="84"/>
    </location>
</feature>
<name>A0ABR1RZT5_9PEZI</name>
<accession>A0ABR1RZT5</accession>
<dbReference type="EMBL" id="JAQQWI010000008">
    <property type="protein sequence ID" value="KAK8023444.1"/>
    <property type="molecule type" value="Genomic_DNA"/>
</dbReference>
<gene>
    <name evidence="2" type="ORF">PG991_006683</name>
</gene>
<protein>
    <submittedName>
        <fullName evidence="2">Uncharacterized protein</fullName>
    </submittedName>
</protein>
<keyword evidence="3" id="KW-1185">Reference proteome</keyword>
<feature type="compositionally biased region" description="Polar residues" evidence="1">
    <location>
        <begin position="29"/>
        <end position="40"/>
    </location>
</feature>
<evidence type="ECO:0000313" key="3">
    <source>
        <dbReference type="Proteomes" id="UP001396898"/>
    </source>
</evidence>
<sequence>MGKNSASDQGKRTGSKKKQSSKRSTSSSMIVNTSPTTSKLSLPDEQGNIDNKRADERDESSSHDTQYYLQGMGSQFDDQDTAGR</sequence>
<evidence type="ECO:0000313" key="2">
    <source>
        <dbReference type="EMBL" id="KAK8023444.1"/>
    </source>
</evidence>
<reference evidence="2 3" key="1">
    <citation type="submission" date="2023-01" db="EMBL/GenBank/DDBJ databases">
        <title>Analysis of 21 Apiospora genomes using comparative genomics revels a genus with tremendous synthesis potential of carbohydrate active enzymes and secondary metabolites.</title>
        <authorList>
            <person name="Sorensen T."/>
        </authorList>
    </citation>
    <scope>NUCLEOTIDE SEQUENCE [LARGE SCALE GENOMIC DNA]</scope>
    <source>
        <strain evidence="2 3">CBS 20057</strain>
    </source>
</reference>